<feature type="compositionally biased region" description="Basic and acidic residues" evidence="1">
    <location>
        <begin position="654"/>
        <end position="663"/>
    </location>
</feature>
<dbReference type="InterPro" id="IPR018465">
    <property type="entry name" value="Scm3/HJURP"/>
</dbReference>
<feature type="compositionally biased region" description="Basic residues" evidence="1">
    <location>
        <begin position="229"/>
        <end position="238"/>
    </location>
</feature>
<evidence type="ECO:0000313" key="2">
    <source>
        <dbReference type="EMBL" id="CAH1776522.1"/>
    </source>
</evidence>
<dbReference type="GO" id="GO:0005634">
    <property type="term" value="C:nucleus"/>
    <property type="evidence" value="ECO:0007669"/>
    <property type="project" value="InterPro"/>
</dbReference>
<feature type="region of interest" description="Disordered" evidence="1">
    <location>
        <begin position="88"/>
        <end position="109"/>
    </location>
</feature>
<comment type="caution">
    <text evidence="2">The sequence shown here is derived from an EMBL/GenBank/DDBJ whole genome shotgun (WGS) entry which is preliminary data.</text>
</comment>
<feature type="compositionally biased region" description="Acidic residues" evidence="1">
    <location>
        <begin position="132"/>
        <end position="163"/>
    </location>
</feature>
<feature type="non-terminal residue" evidence="2">
    <location>
        <position position="663"/>
    </location>
</feature>
<keyword evidence="3" id="KW-1185">Reference proteome</keyword>
<feature type="compositionally biased region" description="Polar residues" evidence="1">
    <location>
        <begin position="255"/>
        <end position="267"/>
    </location>
</feature>
<evidence type="ECO:0000256" key="1">
    <source>
        <dbReference type="SAM" id="MobiDB-lite"/>
    </source>
</evidence>
<dbReference type="AlphaFoldDB" id="A0A8S4N6R2"/>
<dbReference type="OrthoDB" id="6160735at2759"/>
<feature type="non-terminal residue" evidence="2">
    <location>
        <position position="1"/>
    </location>
</feature>
<feature type="region of interest" description="Disordered" evidence="1">
    <location>
        <begin position="390"/>
        <end position="418"/>
    </location>
</feature>
<dbReference type="Proteomes" id="UP000749559">
    <property type="component" value="Unassembled WGS sequence"/>
</dbReference>
<dbReference type="GO" id="GO:0042393">
    <property type="term" value="F:histone binding"/>
    <property type="evidence" value="ECO:0007669"/>
    <property type="project" value="InterPro"/>
</dbReference>
<sequence>SVMAENLEKFSRHRIQNLQRFKTNFNAIIDKYDQAFPESDIVDLENLIIEKDMGFVRDHKPTLFGKAPLKVTSRLDTDQLLEETRLIHGPGWHGDDEDMGRYSDDGSEEYSFHGDQASIAVYSMIQERRDDTDVESSDAETIDSEDSVTVVSEDDGSSGDEEFSSIRPSPFRKKLNPNEDVANHTESTNSDQAGLNSDSGYIDSLKYRSKPNLPVRVSKQQTPSPRNTPRSRQRRRSPIKSLTSTHGAIPLQCNYIDSKNAPHQVSNPKRRKDSDGANDDSVPIYNDEDTSPKVNIKISPDTFAARRAKDIHMQSNEIDHSNIGATRREILSNNKQSRTGIKSCPGDTKTNISRIKAPRNTNTAKILDEKFKHITNNSTFIIPSAIKQSYARPTASPRGANLTPKNCLSKQPHGNDHLESTRISEIEAPKPQDDYIHDDNIHDEDDFSDKDIHQDHTLNNSLTCKAPYVNHIPPILYRNDSLCGNHSNQNILPVYQDGSQFSSSYHLSGQPMGCCPNSVYPSSSTIVHVCPMYSTAINNTGHLNESFQEHPDGSHYLQYGHQSTSVNSLRQHTNNQPQIDSVQPQNGRDQPRNGRNQPQNGSYQPQINSYQPQNGRNLPNVDSSQSRENSNRSRHFFEDDIDAKQRTKVAQKTKMNDSPKMKP</sequence>
<feature type="compositionally biased region" description="Basic and acidic residues" evidence="1">
    <location>
        <begin position="629"/>
        <end position="645"/>
    </location>
</feature>
<dbReference type="EMBL" id="CAIIXF020000002">
    <property type="protein sequence ID" value="CAH1776522.1"/>
    <property type="molecule type" value="Genomic_DNA"/>
</dbReference>
<organism evidence="2 3">
    <name type="scientific">Owenia fusiformis</name>
    <name type="common">Polychaete worm</name>
    <dbReference type="NCBI Taxonomy" id="6347"/>
    <lineage>
        <taxon>Eukaryota</taxon>
        <taxon>Metazoa</taxon>
        <taxon>Spiralia</taxon>
        <taxon>Lophotrochozoa</taxon>
        <taxon>Annelida</taxon>
        <taxon>Polychaeta</taxon>
        <taxon>Sedentaria</taxon>
        <taxon>Canalipalpata</taxon>
        <taxon>Sabellida</taxon>
        <taxon>Oweniida</taxon>
        <taxon>Oweniidae</taxon>
        <taxon>Owenia</taxon>
    </lineage>
</organism>
<name>A0A8S4N6R2_OWEFU</name>
<feature type="region of interest" description="Disordered" evidence="1">
    <location>
        <begin position="565"/>
        <end position="663"/>
    </location>
</feature>
<evidence type="ECO:0000313" key="3">
    <source>
        <dbReference type="Proteomes" id="UP000749559"/>
    </source>
</evidence>
<feature type="compositionally biased region" description="Polar residues" evidence="1">
    <location>
        <begin position="184"/>
        <end position="199"/>
    </location>
</feature>
<proteinExistence type="predicted"/>
<gene>
    <name evidence="2" type="ORF">OFUS_LOCUS3689</name>
</gene>
<dbReference type="Pfam" id="PF10384">
    <property type="entry name" value="Scm3"/>
    <property type="match status" value="1"/>
</dbReference>
<protein>
    <submittedName>
        <fullName evidence="2">Uncharacterized protein</fullName>
    </submittedName>
</protein>
<feature type="compositionally biased region" description="Polar residues" evidence="1">
    <location>
        <begin position="565"/>
        <end position="622"/>
    </location>
</feature>
<reference evidence="2" key="1">
    <citation type="submission" date="2022-03" db="EMBL/GenBank/DDBJ databases">
        <authorList>
            <person name="Martin C."/>
        </authorList>
    </citation>
    <scope>NUCLEOTIDE SEQUENCE</scope>
</reference>
<accession>A0A8S4N6R2</accession>
<feature type="region of interest" description="Disordered" evidence="1">
    <location>
        <begin position="128"/>
        <end position="293"/>
    </location>
</feature>